<evidence type="ECO:0000313" key="3">
    <source>
        <dbReference type="EMBL" id="KAK7013593.1"/>
    </source>
</evidence>
<comment type="caution">
    <text evidence="3">The sequence shown here is derived from an EMBL/GenBank/DDBJ whole genome shotgun (WGS) entry which is preliminary data.</text>
</comment>
<accession>A0AAW0AME8</accession>
<evidence type="ECO:0000313" key="4">
    <source>
        <dbReference type="Proteomes" id="UP001362999"/>
    </source>
</evidence>
<proteinExistence type="predicted"/>
<feature type="non-terminal residue" evidence="3">
    <location>
        <position position="1"/>
    </location>
</feature>
<name>A0AAW0AME8_9AGAR</name>
<protein>
    <recommendedName>
        <fullName evidence="2">CxC6 like cysteine cluster associated with KDZ domain-containing protein</fullName>
    </recommendedName>
</protein>
<reference evidence="3 4" key="1">
    <citation type="journal article" date="2024" name="J Genomics">
        <title>Draft genome sequencing and assembly of Favolaschia claudopus CIRM-BRFM 2984 isolated from oak limbs.</title>
        <authorList>
            <person name="Navarro D."/>
            <person name="Drula E."/>
            <person name="Chaduli D."/>
            <person name="Cazenave R."/>
            <person name="Ahrendt S."/>
            <person name="Wang J."/>
            <person name="Lipzen A."/>
            <person name="Daum C."/>
            <person name="Barry K."/>
            <person name="Grigoriev I.V."/>
            <person name="Favel A."/>
            <person name="Rosso M.N."/>
            <person name="Martin F."/>
        </authorList>
    </citation>
    <scope>NUCLEOTIDE SEQUENCE [LARGE SCALE GENOMIC DNA]</scope>
    <source>
        <strain evidence="3 4">CIRM-BRFM 2984</strain>
    </source>
</reference>
<feature type="domain" description="CxC6 like cysteine cluster associated with KDZ" evidence="2">
    <location>
        <begin position="1"/>
        <end position="60"/>
    </location>
</feature>
<dbReference type="AlphaFoldDB" id="A0AAW0AME8"/>
<dbReference type="EMBL" id="JAWWNJ010000059">
    <property type="protein sequence ID" value="KAK7013593.1"/>
    <property type="molecule type" value="Genomic_DNA"/>
</dbReference>
<feature type="region of interest" description="Disordered" evidence="1">
    <location>
        <begin position="81"/>
        <end position="111"/>
    </location>
</feature>
<evidence type="ECO:0000256" key="1">
    <source>
        <dbReference type="SAM" id="MobiDB-lite"/>
    </source>
</evidence>
<dbReference type="Proteomes" id="UP001362999">
    <property type="component" value="Unassembled WGS sequence"/>
</dbReference>
<feature type="compositionally biased region" description="Acidic residues" evidence="1">
    <location>
        <begin position="93"/>
        <end position="103"/>
    </location>
</feature>
<sequence length="144" mass="15918">SIGHRCCKAHDCKTPLASNCQHFCPDHQYPKLKCAVTVCESDSVKGHRTCADPDHRALERAYFTRGKSLYKLPSRIKKAGVAVPADSMPDASNNDEDDDDEVIIESGTDGPIQADCDGKAEGGNRRLRAYFGTRRTHNEQLIML</sequence>
<dbReference type="Pfam" id="PF18721">
    <property type="entry name" value="CxC6"/>
    <property type="match status" value="1"/>
</dbReference>
<dbReference type="InterPro" id="IPR040898">
    <property type="entry name" value="CxC6"/>
</dbReference>
<keyword evidence="4" id="KW-1185">Reference proteome</keyword>
<gene>
    <name evidence="3" type="ORF">R3P38DRAFT_2546181</name>
</gene>
<organism evidence="3 4">
    <name type="scientific">Favolaschia claudopus</name>
    <dbReference type="NCBI Taxonomy" id="2862362"/>
    <lineage>
        <taxon>Eukaryota</taxon>
        <taxon>Fungi</taxon>
        <taxon>Dikarya</taxon>
        <taxon>Basidiomycota</taxon>
        <taxon>Agaricomycotina</taxon>
        <taxon>Agaricomycetes</taxon>
        <taxon>Agaricomycetidae</taxon>
        <taxon>Agaricales</taxon>
        <taxon>Marasmiineae</taxon>
        <taxon>Mycenaceae</taxon>
        <taxon>Favolaschia</taxon>
    </lineage>
</organism>
<evidence type="ECO:0000259" key="2">
    <source>
        <dbReference type="Pfam" id="PF18721"/>
    </source>
</evidence>